<sequence>MAFEDTLRLLINTALLDRIFGEGASSWNDLSEIRLPSHIIKTGRRIPLKEKPMDVPVLRRMIHHNLTRARQNS</sequence>
<dbReference type="RefSeq" id="XP_018756694.1">
    <property type="nucleotide sequence ID" value="XM_018905883.1"/>
</dbReference>
<evidence type="ECO:0000313" key="1">
    <source>
        <dbReference type="EMBL" id="EWG50503.1"/>
    </source>
</evidence>
<dbReference type="EMBL" id="CM000578">
    <property type="protein sequence ID" value="EWG50503.1"/>
    <property type="molecule type" value="Genomic_DNA"/>
</dbReference>
<proteinExistence type="predicted"/>
<dbReference type="AlphaFoldDB" id="W7MFU5"/>
<accession>W7MFU5</accession>
<keyword evidence="2" id="KW-1185">Reference proteome</keyword>
<dbReference type="Proteomes" id="UP000009096">
    <property type="component" value="Chromosome 1"/>
</dbReference>
<reference evidence="1 2" key="1">
    <citation type="journal article" date="2010" name="Nature">
        <title>Comparative genomics reveals mobile pathogenicity chromosomes in Fusarium.</title>
        <authorList>
            <person name="Ma L.J."/>
            <person name="van der Does H.C."/>
            <person name="Borkovich K.A."/>
            <person name="Coleman J.J."/>
            <person name="Daboussi M.J."/>
            <person name="Di Pietro A."/>
            <person name="Dufresne M."/>
            <person name="Freitag M."/>
            <person name="Grabherr M."/>
            <person name="Henrissat B."/>
            <person name="Houterman P.M."/>
            <person name="Kang S."/>
            <person name="Shim W.B."/>
            <person name="Woloshuk C."/>
            <person name="Xie X."/>
            <person name="Xu J.R."/>
            <person name="Antoniw J."/>
            <person name="Baker S.E."/>
            <person name="Bluhm B.H."/>
            <person name="Breakspear A."/>
            <person name="Brown D.W."/>
            <person name="Butchko R.A."/>
            <person name="Chapman S."/>
            <person name="Coulson R."/>
            <person name="Coutinho P.M."/>
            <person name="Danchin E.G."/>
            <person name="Diener A."/>
            <person name="Gale L.R."/>
            <person name="Gardiner D.M."/>
            <person name="Goff S."/>
            <person name="Hammond-Kosack K.E."/>
            <person name="Hilburn K."/>
            <person name="Hua-Van A."/>
            <person name="Jonkers W."/>
            <person name="Kazan K."/>
            <person name="Kodira C.D."/>
            <person name="Koehrsen M."/>
            <person name="Kumar L."/>
            <person name="Lee Y.H."/>
            <person name="Li L."/>
            <person name="Manners J.M."/>
            <person name="Miranda-Saavedra D."/>
            <person name="Mukherjee M."/>
            <person name="Park G."/>
            <person name="Park J."/>
            <person name="Park S.Y."/>
            <person name="Proctor R.H."/>
            <person name="Regev A."/>
            <person name="Ruiz-Roldan M.C."/>
            <person name="Sain D."/>
            <person name="Sakthikumar S."/>
            <person name="Sykes S."/>
            <person name="Schwartz D.C."/>
            <person name="Turgeon B.G."/>
            <person name="Wapinski I."/>
            <person name="Yoder O."/>
            <person name="Young S."/>
            <person name="Zeng Q."/>
            <person name="Zhou S."/>
            <person name="Galagan J."/>
            <person name="Cuomo C.A."/>
            <person name="Kistler H.C."/>
            <person name="Rep M."/>
        </authorList>
    </citation>
    <scope>NUCLEOTIDE SEQUENCE [LARGE SCALE GENOMIC DNA]</scope>
    <source>
        <strain evidence="2">M3125 / FGSC 7600</strain>
    </source>
</reference>
<organism evidence="1 2">
    <name type="scientific">Gibberella moniliformis (strain M3125 / FGSC 7600)</name>
    <name type="common">Maize ear and stalk rot fungus</name>
    <name type="synonym">Fusarium verticillioides</name>
    <dbReference type="NCBI Taxonomy" id="334819"/>
    <lineage>
        <taxon>Eukaryota</taxon>
        <taxon>Fungi</taxon>
        <taxon>Dikarya</taxon>
        <taxon>Ascomycota</taxon>
        <taxon>Pezizomycotina</taxon>
        <taxon>Sordariomycetes</taxon>
        <taxon>Hypocreomycetidae</taxon>
        <taxon>Hypocreales</taxon>
        <taxon>Nectriaceae</taxon>
        <taxon>Fusarium</taxon>
        <taxon>Fusarium fujikuroi species complex</taxon>
    </lineage>
</organism>
<evidence type="ECO:0000313" key="2">
    <source>
        <dbReference type="Proteomes" id="UP000009096"/>
    </source>
</evidence>
<dbReference type="GeneID" id="30073519"/>
<gene>
    <name evidence="1" type="ORF">FVEG_16643</name>
</gene>
<dbReference type="KEGG" id="fvr:FVEG_16643"/>
<name>W7MFU5_GIBM7</name>
<protein>
    <submittedName>
        <fullName evidence="1">Uncharacterized protein</fullName>
    </submittedName>
</protein>
<dbReference type="VEuPathDB" id="FungiDB:FVEG_16643"/>
<dbReference type="EMBL" id="DS022254">
    <property type="protein sequence ID" value="EWG50503.1"/>
    <property type="molecule type" value="Genomic_DNA"/>
</dbReference>